<dbReference type="InterPro" id="IPR010982">
    <property type="entry name" value="Lambda_DNA-bd_dom_sf"/>
</dbReference>
<dbReference type="RefSeq" id="WP_080804457.1">
    <property type="nucleotide sequence ID" value="NZ_LT828547.1"/>
</dbReference>
<gene>
    <name evidence="2" type="ORF">MTBBW1_1260006</name>
</gene>
<dbReference type="CDD" id="cd00093">
    <property type="entry name" value="HTH_XRE"/>
    <property type="match status" value="1"/>
</dbReference>
<dbReference type="SUPFAM" id="SSF47413">
    <property type="entry name" value="lambda repressor-like DNA-binding domains"/>
    <property type="match status" value="1"/>
</dbReference>
<keyword evidence="3" id="KW-1185">Reference proteome</keyword>
<proteinExistence type="predicted"/>
<dbReference type="AlphaFoldDB" id="A0A1W1H6L5"/>
<evidence type="ECO:0000313" key="2">
    <source>
        <dbReference type="EMBL" id="SLM28084.1"/>
    </source>
</evidence>
<dbReference type="PANTHER" id="PTHR38431:SF1">
    <property type="entry name" value="BLL2305 PROTEIN"/>
    <property type="match status" value="1"/>
</dbReference>
<accession>A0A1W1H6L5</accession>
<evidence type="ECO:0000259" key="1">
    <source>
        <dbReference type="PROSITE" id="PS50943"/>
    </source>
</evidence>
<dbReference type="InterPro" id="IPR024370">
    <property type="entry name" value="PBP_domain"/>
</dbReference>
<protein>
    <submittedName>
        <fullName evidence="2">Transcriptional regulator of molybdate metabolism, XRE family</fullName>
    </submittedName>
</protein>
<dbReference type="PANTHER" id="PTHR38431">
    <property type="entry name" value="BLL2305 PROTEIN"/>
    <property type="match status" value="1"/>
</dbReference>
<dbReference type="GO" id="GO:0003677">
    <property type="term" value="F:DNA binding"/>
    <property type="evidence" value="ECO:0007669"/>
    <property type="project" value="InterPro"/>
</dbReference>
<dbReference type="EMBL" id="FWEV01000031">
    <property type="protein sequence ID" value="SLM28084.1"/>
    <property type="molecule type" value="Genomic_DNA"/>
</dbReference>
<dbReference type="Pfam" id="PF01381">
    <property type="entry name" value="HTH_3"/>
    <property type="match status" value="1"/>
</dbReference>
<sequence length="371" mass="40613">MKDDTIICLLKQVRTEKGLTQAELAEEVGLKRQAIYDIESGKYLPNTGVALKMARVLGCSVEELFKEKLSEHYRPAIFVDNQRTASGTRVLLAKVKEQLIAYPLENDIPVSHGIKPADALLSSCGKGVKLLHDEAWLEKRIVLMGCDPAFSLLNAHVSMARGDAQINWHFASTCRALEKLSKGYTHIAGVHLHETSSGESNIDISRKMLGGTKARLVGFAQFEEGLMVAPGNPLKIRGICDLADRNISIVNRESGAALRVLLDDCLLGEGISGKAVRGYEDLVASHSEGAQRVLFRTADAALGMRAVALSFGLDFVPVMEVRSDLVIPEAFLEHQTVKILLDIMQSRAFREELSMLAGYETRCTGKIIGKI</sequence>
<dbReference type="InterPro" id="IPR001387">
    <property type="entry name" value="Cro/C1-type_HTH"/>
</dbReference>
<organism evidence="2 3">
    <name type="scientific">Desulfamplus magnetovallimortis</name>
    <dbReference type="NCBI Taxonomy" id="1246637"/>
    <lineage>
        <taxon>Bacteria</taxon>
        <taxon>Pseudomonadati</taxon>
        <taxon>Thermodesulfobacteriota</taxon>
        <taxon>Desulfobacteria</taxon>
        <taxon>Desulfobacterales</taxon>
        <taxon>Desulfobacteraceae</taxon>
        <taxon>Desulfamplus</taxon>
    </lineage>
</organism>
<dbReference type="Proteomes" id="UP000191931">
    <property type="component" value="Unassembled WGS sequence"/>
</dbReference>
<reference evidence="2 3" key="1">
    <citation type="submission" date="2017-03" db="EMBL/GenBank/DDBJ databases">
        <authorList>
            <person name="Afonso C.L."/>
            <person name="Miller P.J."/>
            <person name="Scott M.A."/>
            <person name="Spackman E."/>
            <person name="Goraichik I."/>
            <person name="Dimitrov K.M."/>
            <person name="Suarez D.L."/>
            <person name="Swayne D.E."/>
        </authorList>
    </citation>
    <scope>NUCLEOTIDE SEQUENCE [LARGE SCALE GENOMIC DNA]</scope>
    <source>
        <strain evidence="2">PRJEB14757</strain>
    </source>
</reference>
<evidence type="ECO:0000313" key="3">
    <source>
        <dbReference type="Proteomes" id="UP000191931"/>
    </source>
</evidence>
<dbReference type="Gene3D" id="1.10.260.40">
    <property type="entry name" value="lambda repressor-like DNA-binding domains"/>
    <property type="match status" value="1"/>
</dbReference>
<name>A0A1W1H6L5_9BACT</name>
<dbReference type="Pfam" id="PF12727">
    <property type="entry name" value="PBP_like"/>
    <property type="match status" value="1"/>
</dbReference>
<dbReference type="STRING" id="1246637.MTBBW1_1260006"/>
<dbReference type="OrthoDB" id="9804758at2"/>
<dbReference type="SMART" id="SM00530">
    <property type="entry name" value="HTH_XRE"/>
    <property type="match status" value="1"/>
</dbReference>
<feature type="domain" description="HTH cro/C1-type" evidence="1">
    <location>
        <begin position="10"/>
        <end position="64"/>
    </location>
</feature>
<dbReference type="PROSITE" id="PS50943">
    <property type="entry name" value="HTH_CROC1"/>
    <property type="match status" value="1"/>
</dbReference>